<evidence type="ECO:0000313" key="14">
    <source>
        <dbReference type="EMBL" id="VVD01655.1"/>
    </source>
</evidence>
<proteinExistence type="inferred from homology"/>
<evidence type="ECO:0000256" key="8">
    <source>
        <dbReference type="ARBA" id="ARBA00023136"/>
    </source>
</evidence>
<keyword evidence="3" id="KW-1003">Cell membrane</keyword>
<dbReference type="Proteomes" id="UP000324832">
    <property type="component" value="Unassembled WGS sequence"/>
</dbReference>
<keyword evidence="10" id="KW-0675">Receptor</keyword>
<evidence type="ECO:0000256" key="12">
    <source>
        <dbReference type="ARBA" id="ARBA00040645"/>
    </source>
</evidence>
<name>A0A5E4QUL5_9NEOP</name>
<dbReference type="EMBL" id="FZQP02005499">
    <property type="protein sequence ID" value="VVD01655.1"/>
    <property type="molecule type" value="Genomic_DNA"/>
</dbReference>
<evidence type="ECO:0000256" key="3">
    <source>
        <dbReference type="ARBA" id="ARBA00022475"/>
    </source>
</evidence>
<keyword evidence="5 13" id="KW-0812">Transmembrane</keyword>
<dbReference type="PRINTS" id="PR01609">
    <property type="entry name" value="CD36FAMILY"/>
</dbReference>
<evidence type="ECO:0000256" key="10">
    <source>
        <dbReference type="ARBA" id="ARBA00023170"/>
    </source>
</evidence>
<organism evidence="14 15">
    <name type="scientific">Leptidea sinapis</name>
    <dbReference type="NCBI Taxonomy" id="189913"/>
    <lineage>
        <taxon>Eukaryota</taxon>
        <taxon>Metazoa</taxon>
        <taxon>Ecdysozoa</taxon>
        <taxon>Arthropoda</taxon>
        <taxon>Hexapoda</taxon>
        <taxon>Insecta</taxon>
        <taxon>Pterygota</taxon>
        <taxon>Neoptera</taxon>
        <taxon>Endopterygota</taxon>
        <taxon>Lepidoptera</taxon>
        <taxon>Glossata</taxon>
        <taxon>Ditrysia</taxon>
        <taxon>Papilionoidea</taxon>
        <taxon>Pieridae</taxon>
        <taxon>Dismorphiinae</taxon>
        <taxon>Leptidea</taxon>
    </lineage>
</organism>
<keyword evidence="7 13" id="KW-1133">Transmembrane helix</keyword>
<dbReference type="InterPro" id="IPR002159">
    <property type="entry name" value="CD36_fam"/>
</dbReference>
<keyword evidence="6" id="KW-0552">Olfaction</keyword>
<feature type="transmembrane region" description="Helical" evidence="13">
    <location>
        <begin position="12"/>
        <end position="34"/>
    </location>
</feature>
<dbReference type="PANTHER" id="PTHR11923:SF109">
    <property type="entry name" value="SENSORY NEURON MEMBRANE PROTEIN 2"/>
    <property type="match status" value="1"/>
</dbReference>
<evidence type="ECO:0000256" key="11">
    <source>
        <dbReference type="ARBA" id="ARBA00023180"/>
    </source>
</evidence>
<evidence type="ECO:0000256" key="2">
    <source>
        <dbReference type="ARBA" id="ARBA00010532"/>
    </source>
</evidence>
<dbReference type="GO" id="GO:0005886">
    <property type="term" value="C:plasma membrane"/>
    <property type="evidence" value="ECO:0007669"/>
    <property type="project" value="UniProtKB-SubCell"/>
</dbReference>
<comment type="similarity">
    <text evidence="2">Belongs to the CD36 family.</text>
</comment>
<reference evidence="14 15" key="1">
    <citation type="submission" date="2017-07" db="EMBL/GenBank/DDBJ databases">
        <authorList>
            <person name="Talla V."/>
            <person name="Backstrom N."/>
        </authorList>
    </citation>
    <scope>NUCLEOTIDE SEQUENCE [LARGE SCALE GENOMIC DNA]</scope>
</reference>
<protein>
    <recommendedName>
        <fullName evidence="12">Sensory neuron membrane protein 2</fullName>
    </recommendedName>
</protein>
<evidence type="ECO:0000256" key="4">
    <source>
        <dbReference type="ARBA" id="ARBA00022606"/>
    </source>
</evidence>
<evidence type="ECO:0000256" key="6">
    <source>
        <dbReference type="ARBA" id="ARBA00022725"/>
    </source>
</evidence>
<dbReference type="Pfam" id="PF01130">
    <property type="entry name" value="CD36"/>
    <property type="match status" value="1"/>
</dbReference>
<keyword evidence="15" id="KW-1185">Reference proteome</keyword>
<dbReference type="GO" id="GO:0005737">
    <property type="term" value="C:cytoplasm"/>
    <property type="evidence" value="ECO:0007669"/>
    <property type="project" value="TreeGrafter"/>
</dbReference>
<comment type="subcellular location">
    <subcellularLocation>
        <location evidence="1">Cell membrane</location>
    </subcellularLocation>
</comment>
<feature type="transmembrane region" description="Helical" evidence="13">
    <location>
        <begin position="482"/>
        <end position="507"/>
    </location>
</feature>
<evidence type="ECO:0000313" key="15">
    <source>
        <dbReference type="Proteomes" id="UP000324832"/>
    </source>
</evidence>
<evidence type="ECO:0000256" key="1">
    <source>
        <dbReference type="ARBA" id="ARBA00004236"/>
    </source>
</evidence>
<sequence length="523" mass="58399">MCSLITCGITSTVLGVILVVASSVISFVFVPGIVDTFILNEVVLRNGTEAMERFEEIPFPLHFKVRIFNVTNPDTVLSNGVPIMREVGPYVYRLQNRRIVEGFDEEEDLIKYNIRETFEFDAEASYPYTEDDIVTVVNIPYHGILQMAEKVFPGLMFGLSLALNGIFGEHNGPFLNVRIGDLLFDGIPICKNPGLVATIACGQIKTIGADVKNLREEEDGSLTFTLLDYKQDKPTETYEVYRGIADHTKLGIIAAYNGSSYVDYWVQPDNDNSMKNNTETAEVSKGICNMINGSDAAIFPPFVDRDNSIYALNLDICRSVELRYQYDTEYDGIPVARFAANEWFLDNDEGCFCVNETDGITRDDGCLLKGAQELYSCVGAFLVMTYPHFLFADDIYRNGVLGMHPNVEDHRIFVDLDPHTGTVVRGNKRAQFNLFLKPVSSIAATQNLRVTLAPIFWIEEGSELTEEFSDMIKRRLLGSLNLLSILIPIIISLCALLTAIGIVLLVIGKRRQSSDSDLSRSTQ</sequence>
<keyword evidence="11" id="KW-0325">Glycoprotein</keyword>
<keyword evidence="4" id="KW-0716">Sensory transduction</keyword>
<dbReference type="GO" id="GO:0007608">
    <property type="term" value="P:sensory perception of smell"/>
    <property type="evidence" value="ECO:0007669"/>
    <property type="project" value="UniProtKB-KW"/>
</dbReference>
<gene>
    <name evidence="14" type="ORF">LSINAPIS_LOCUS12026</name>
</gene>
<accession>A0A5E4QUL5</accession>
<dbReference type="PANTHER" id="PTHR11923">
    <property type="entry name" value="SCAVENGER RECEPTOR CLASS B TYPE-1 SR-B1"/>
    <property type="match status" value="1"/>
</dbReference>
<keyword evidence="9" id="KW-1015">Disulfide bond</keyword>
<evidence type="ECO:0000256" key="9">
    <source>
        <dbReference type="ARBA" id="ARBA00023157"/>
    </source>
</evidence>
<evidence type="ECO:0000256" key="7">
    <source>
        <dbReference type="ARBA" id="ARBA00022989"/>
    </source>
</evidence>
<evidence type="ECO:0000256" key="13">
    <source>
        <dbReference type="SAM" id="Phobius"/>
    </source>
</evidence>
<dbReference type="GO" id="GO:0005044">
    <property type="term" value="F:scavenger receptor activity"/>
    <property type="evidence" value="ECO:0007669"/>
    <property type="project" value="TreeGrafter"/>
</dbReference>
<keyword evidence="8 13" id="KW-0472">Membrane</keyword>
<dbReference type="AlphaFoldDB" id="A0A5E4QUL5"/>
<evidence type="ECO:0000256" key="5">
    <source>
        <dbReference type="ARBA" id="ARBA00022692"/>
    </source>
</evidence>